<dbReference type="Proteomes" id="UP001346869">
    <property type="component" value="Unassembled WGS sequence"/>
</dbReference>
<name>A0AAN7Y1J7_ELEMC</name>
<dbReference type="AlphaFoldDB" id="A0AAN7Y1J7"/>
<dbReference type="PANTHER" id="PTHR47078:SF1">
    <property type="entry name" value="CYTOSKELETON-ASSOCIATED PROTEIN 2-LIKE"/>
    <property type="match status" value="1"/>
</dbReference>
<gene>
    <name evidence="1" type="ORF">PBY51_003677</name>
</gene>
<dbReference type="EMBL" id="JAUZQC010000005">
    <property type="protein sequence ID" value="KAK5870756.1"/>
    <property type="molecule type" value="Genomic_DNA"/>
</dbReference>
<evidence type="ECO:0000313" key="1">
    <source>
        <dbReference type="EMBL" id="KAK5870756.1"/>
    </source>
</evidence>
<accession>A0AAN7Y1J7</accession>
<evidence type="ECO:0000313" key="2">
    <source>
        <dbReference type="Proteomes" id="UP001346869"/>
    </source>
</evidence>
<sequence>MYTNVSSHLQGCAEQVKNILSRLPAVCKKFAKYWICQARLMEREGNMEVLPMFEEAVGVVLEASPQ</sequence>
<reference evidence="1 2" key="1">
    <citation type="journal article" date="2023" name="Genes (Basel)">
        <title>Chromosome-Level Genome Assembly and Circadian Gene Repertoire of the Patagonia Blennie Eleginops maclovinus-The Closest Ancestral Proxy of Antarctic Cryonotothenioids.</title>
        <authorList>
            <person name="Cheng C.C."/>
            <person name="Rivera-Colon A.G."/>
            <person name="Minhas B.F."/>
            <person name="Wilson L."/>
            <person name="Rayamajhi N."/>
            <person name="Vargas-Chacoff L."/>
            <person name="Catchen J.M."/>
        </authorList>
    </citation>
    <scope>NUCLEOTIDE SEQUENCE [LARGE SCALE GENOMIC DNA]</scope>
    <source>
        <strain evidence="1">JMC-PN-2008</strain>
    </source>
</reference>
<dbReference type="GO" id="GO:0005813">
    <property type="term" value="C:centrosome"/>
    <property type="evidence" value="ECO:0007669"/>
    <property type="project" value="TreeGrafter"/>
</dbReference>
<comment type="caution">
    <text evidence="1">The sequence shown here is derived from an EMBL/GenBank/DDBJ whole genome shotgun (WGS) entry which is preliminary data.</text>
</comment>
<dbReference type="GO" id="GO:0005829">
    <property type="term" value="C:cytosol"/>
    <property type="evidence" value="ECO:0007669"/>
    <property type="project" value="TreeGrafter"/>
</dbReference>
<organism evidence="1 2">
    <name type="scientific">Eleginops maclovinus</name>
    <name type="common">Patagonian blennie</name>
    <name type="synonym">Eleginus maclovinus</name>
    <dbReference type="NCBI Taxonomy" id="56733"/>
    <lineage>
        <taxon>Eukaryota</taxon>
        <taxon>Metazoa</taxon>
        <taxon>Chordata</taxon>
        <taxon>Craniata</taxon>
        <taxon>Vertebrata</taxon>
        <taxon>Euteleostomi</taxon>
        <taxon>Actinopterygii</taxon>
        <taxon>Neopterygii</taxon>
        <taxon>Teleostei</taxon>
        <taxon>Neoteleostei</taxon>
        <taxon>Acanthomorphata</taxon>
        <taxon>Eupercaria</taxon>
        <taxon>Perciformes</taxon>
        <taxon>Notothenioidei</taxon>
        <taxon>Eleginopidae</taxon>
        <taxon>Eleginops</taxon>
    </lineage>
</organism>
<proteinExistence type="predicted"/>
<dbReference type="InterPro" id="IPR052855">
    <property type="entry name" value="CKAP2-like"/>
</dbReference>
<protein>
    <submittedName>
        <fullName evidence="1">Uncharacterized protein</fullName>
    </submittedName>
</protein>
<reference evidence="1 2" key="2">
    <citation type="journal article" date="2023" name="Mol. Biol. Evol.">
        <title>Genomics of Secondarily Temperate Adaptation in the Only Non-Antarctic Icefish.</title>
        <authorList>
            <person name="Rivera-Colon A.G."/>
            <person name="Rayamajhi N."/>
            <person name="Minhas B.F."/>
            <person name="Madrigal G."/>
            <person name="Bilyk K.T."/>
            <person name="Yoon V."/>
            <person name="Hune M."/>
            <person name="Gregory S."/>
            <person name="Cheng C.H.C."/>
            <person name="Catchen J.M."/>
        </authorList>
    </citation>
    <scope>NUCLEOTIDE SEQUENCE [LARGE SCALE GENOMIC DNA]</scope>
    <source>
        <strain evidence="1">JMC-PN-2008</strain>
    </source>
</reference>
<dbReference type="GO" id="GO:0072686">
    <property type="term" value="C:mitotic spindle"/>
    <property type="evidence" value="ECO:0007669"/>
    <property type="project" value="TreeGrafter"/>
</dbReference>
<keyword evidence="2" id="KW-1185">Reference proteome</keyword>
<dbReference type="PANTHER" id="PTHR47078">
    <property type="entry name" value="CYTOSKELETON-ASSOCIATED PROTEIN 2-LIKE"/>
    <property type="match status" value="1"/>
</dbReference>